<evidence type="ECO:0000313" key="2">
    <source>
        <dbReference type="EMBL" id="MDB8750152.1"/>
    </source>
</evidence>
<comment type="caution">
    <text evidence="2">The sequence shown here is derived from an EMBL/GenBank/DDBJ whole genome shotgun (WGS) entry which is preliminary data.</text>
</comment>
<dbReference type="Proteomes" id="UP001211421">
    <property type="component" value="Unassembled WGS sequence"/>
</dbReference>
<dbReference type="EMBL" id="JAQMLU010000009">
    <property type="protein sequence ID" value="MDB8750152.1"/>
    <property type="molecule type" value="Genomic_DNA"/>
</dbReference>
<reference evidence="2" key="1">
    <citation type="submission" date="2023-01" db="EMBL/GenBank/DDBJ databases">
        <title>Human gut microbiome strain richness.</title>
        <authorList>
            <person name="Chen-Liaw A."/>
        </authorList>
    </citation>
    <scope>NUCLEOTIDE SEQUENCE</scope>
    <source>
        <strain evidence="2">D43st1_D9_D43t1_170807</strain>
        <strain evidence="1">D59st1_B8_D59t2_181005</strain>
    </source>
</reference>
<proteinExistence type="predicted"/>
<accession>A0AAW6EHU0</accession>
<dbReference type="EMBL" id="JAQMLS010000002">
    <property type="protein sequence ID" value="MDB8741177.1"/>
    <property type="molecule type" value="Genomic_DNA"/>
</dbReference>
<evidence type="ECO:0000313" key="1">
    <source>
        <dbReference type="EMBL" id="MDB8741177.1"/>
    </source>
</evidence>
<organism evidence="2 3">
    <name type="scientific">Ruminococcus bicirculans</name>
    <name type="common">ex Wegman et al. 2014</name>
    <dbReference type="NCBI Taxonomy" id="1160721"/>
    <lineage>
        <taxon>Bacteria</taxon>
        <taxon>Bacillati</taxon>
        <taxon>Bacillota</taxon>
        <taxon>Clostridia</taxon>
        <taxon>Eubacteriales</taxon>
        <taxon>Oscillospiraceae</taxon>
        <taxon>Ruminococcus</taxon>
    </lineage>
</organism>
<sequence length="76" mass="8861">MLNIPELAMNPNRKVTTVCYGEKQEWDDREEAQAYFLEAMMNSDGAEHDRYSGIYIQLQNGLDYCTDEDDDEEDES</sequence>
<protein>
    <submittedName>
        <fullName evidence="2">Uncharacterized protein</fullName>
    </submittedName>
</protein>
<gene>
    <name evidence="1" type="ORF">PNV70_03730</name>
    <name evidence="2" type="ORF">PNW00_06785</name>
</gene>
<name>A0AAW6EHU0_9FIRM</name>
<evidence type="ECO:0000313" key="3">
    <source>
        <dbReference type="Proteomes" id="UP001213042"/>
    </source>
</evidence>
<dbReference type="Proteomes" id="UP001213042">
    <property type="component" value="Unassembled WGS sequence"/>
</dbReference>
<dbReference type="RefSeq" id="WP_195221100.1">
    <property type="nucleotide sequence ID" value="NZ_CAKVTF010000009.1"/>
</dbReference>
<dbReference type="AlphaFoldDB" id="A0AAW6EHU0"/>